<dbReference type="PROSITE" id="PS01124">
    <property type="entry name" value="HTH_ARAC_FAMILY_2"/>
    <property type="match status" value="1"/>
</dbReference>
<protein>
    <recommendedName>
        <fullName evidence="2">histidine kinase</fullName>
        <ecNumber evidence="2">2.7.13.3</ecNumber>
    </recommendedName>
</protein>
<dbReference type="PANTHER" id="PTHR43547:SF2">
    <property type="entry name" value="HYBRID SIGNAL TRANSDUCTION HISTIDINE KINASE C"/>
    <property type="match status" value="1"/>
</dbReference>
<dbReference type="InterPro" id="IPR013783">
    <property type="entry name" value="Ig-like_fold"/>
</dbReference>
<dbReference type="SUPFAM" id="SSF50998">
    <property type="entry name" value="Quinoprotein alcohol dehydrogenase-like"/>
    <property type="match status" value="1"/>
</dbReference>
<dbReference type="Gene3D" id="3.40.50.2300">
    <property type="match status" value="1"/>
</dbReference>
<dbReference type="SUPFAM" id="SSF52172">
    <property type="entry name" value="CheY-like"/>
    <property type="match status" value="1"/>
</dbReference>
<feature type="domain" description="Response regulatory" evidence="16">
    <location>
        <begin position="1096"/>
        <end position="1211"/>
    </location>
</feature>
<dbReference type="Gene3D" id="1.10.10.60">
    <property type="entry name" value="Homeodomain-like"/>
    <property type="match status" value="1"/>
</dbReference>
<reference evidence="17" key="1">
    <citation type="journal article" date="2021" name="PeerJ">
        <title>Extensive microbial diversity within the chicken gut microbiome revealed by metagenomics and culture.</title>
        <authorList>
            <person name="Gilroy R."/>
            <person name="Ravi A."/>
            <person name="Getino M."/>
            <person name="Pursley I."/>
            <person name="Horton D.L."/>
            <person name="Alikhan N.F."/>
            <person name="Baker D."/>
            <person name="Gharbi K."/>
            <person name="Hall N."/>
            <person name="Watson M."/>
            <person name="Adriaenssens E.M."/>
            <person name="Foster-Nyarko E."/>
            <person name="Jarju S."/>
            <person name="Secka A."/>
            <person name="Antonio M."/>
            <person name="Oren A."/>
            <person name="Chaudhuri R.R."/>
            <person name="La Ragione R."/>
            <person name="Hildebrand F."/>
            <person name="Pallen M.J."/>
        </authorList>
    </citation>
    <scope>NUCLEOTIDE SEQUENCE</scope>
    <source>
        <strain evidence="17">CHK55-1828</strain>
    </source>
</reference>
<feature type="domain" description="HTH araC/xylS-type" evidence="14">
    <location>
        <begin position="1243"/>
        <end position="1343"/>
    </location>
</feature>
<dbReference type="GO" id="GO:0003700">
    <property type="term" value="F:DNA-binding transcription factor activity"/>
    <property type="evidence" value="ECO:0007669"/>
    <property type="project" value="InterPro"/>
</dbReference>
<evidence type="ECO:0000259" key="16">
    <source>
        <dbReference type="PROSITE" id="PS50110"/>
    </source>
</evidence>
<keyword evidence="12" id="KW-0472">Membrane</keyword>
<dbReference type="PRINTS" id="PR00344">
    <property type="entry name" value="BCTRLSENSOR"/>
</dbReference>
<evidence type="ECO:0000256" key="13">
    <source>
        <dbReference type="SAM" id="SignalP"/>
    </source>
</evidence>
<evidence type="ECO:0000259" key="15">
    <source>
        <dbReference type="PROSITE" id="PS50109"/>
    </source>
</evidence>
<dbReference type="SMART" id="SM00388">
    <property type="entry name" value="HisKA"/>
    <property type="match status" value="1"/>
</dbReference>
<dbReference type="InterPro" id="IPR036890">
    <property type="entry name" value="HATPase_C_sf"/>
</dbReference>
<dbReference type="FunFam" id="3.30.565.10:FF:000037">
    <property type="entry name" value="Hybrid sensor histidine kinase/response regulator"/>
    <property type="match status" value="1"/>
</dbReference>
<dbReference type="GO" id="GO:0005524">
    <property type="term" value="F:ATP binding"/>
    <property type="evidence" value="ECO:0007669"/>
    <property type="project" value="UniProtKB-KW"/>
</dbReference>
<evidence type="ECO:0000256" key="2">
    <source>
        <dbReference type="ARBA" id="ARBA00012438"/>
    </source>
</evidence>
<evidence type="ECO:0000256" key="11">
    <source>
        <dbReference type="PROSITE-ProRule" id="PRU00169"/>
    </source>
</evidence>
<evidence type="ECO:0000313" key="17">
    <source>
        <dbReference type="EMBL" id="HJF93085.1"/>
    </source>
</evidence>
<dbReference type="InterPro" id="IPR005467">
    <property type="entry name" value="His_kinase_dom"/>
</dbReference>
<dbReference type="RefSeq" id="WP_022021598.1">
    <property type="nucleotide sequence ID" value="NZ_CAUDDV010000021.1"/>
</dbReference>
<dbReference type="Gene3D" id="1.10.287.130">
    <property type="match status" value="1"/>
</dbReference>
<dbReference type="EC" id="2.7.13.3" evidence="2"/>
<dbReference type="InterPro" id="IPR015943">
    <property type="entry name" value="WD40/YVTN_repeat-like_dom_sf"/>
</dbReference>
<dbReference type="SMART" id="SM00448">
    <property type="entry name" value="REC"/>
    <property type="match status" value="1"/>
</dbReference>
<gene>
    <name evidence="17" type="ORF">K8W02_11995</name>
</gene>
<feature type="signal peptide" evidence="13">
    <location>
        <begin position="1"/>
        <end position="20"/>
    </location>
</feature>
<keyword evidence="3 11" id="KW-0597">Phosphoprotein</keyword>
<dbReference type="SUPFAM" id="SSF47384">
    <property type="entry name" value="Homodimeric domain of signal transducing histidine kinase"/>
    <property type="match status" value="1"/>
</dbReference>
<keyword evidence="4" id="KW-0808">Transferase</keyword>
<dbReference type="PROSITE" id="PS50110">
    <property type="entry name" value="RESPONSE_REGULATORY"/>
    <property type="match status" value="1"/>
</dbReference>
<evidence type="ECO:0000256" key="1">
    <source>
        <dbReference type="ARBA" id="ARBA00000085"/>
    </source>
</evidence>
<evidence type="ECO:0000256" key="10">
    <source>
        <dbReference type="ARBA" id="ARBA00023163"/>
    </source>
</evidence>
<dbReference type="Pfam" id="PF12833">
    <property type="entry name" value="HTH_18"/>
    <property type="match status" value="1"/>
</dbReference>
<feature type="chain" id="PRO_5036972870" description="histidine kinase" evidence="13">
    <location>
        <begin position="21"/>
        <end position="1360"/>
    </location>
</feature>
<dbReference type="CDD" id="cd00075">
    <property type="entry name" value="HATPase"/>
    <property type="match status" value="1"/>
</dbReference>
<dbReference type="SMART" id="SM00387">
    <property type="entry name" value="HATPase_c"/>
    <property type="match status" value="1"/>
</dbReference>
<feature type="modified residue" description="4-aspartylphosphate" evidence="11">
    <location>
        <position position="1144"/>
    </location>
</feature>
<keyword evidence="5" id="KW-0547">Nucleotide-binding</keyword>
<dbReference type="CDD" id="cd17574">
    <property type="entry name" value="REC_OmpR"/>
    <property type="match status" value="1"/>
</dbReference>
<dbReference type="InterPro" id="IPR011110">
    <property type="entry name" value="Reg_prop"/>
</dbReference>
<dbReference type="Proteomes" id="UP000717835">
    <property type="component" value="Unassembled WGS sequence"/>
</dbReference>
<evidence type="ECO:0000256" key="6">
    <source>
        <dbReference type="ARBA" id="ARBA00022777"/>
    </source>
</evidence>
<accession>A0A921LCQ2</accession>
<dbReference type="FunFam" id="1.10.10.60:FF:000284">
    <property type="entry name" value="Two-component system sensor histidine kinase/response regulator"/>
    <property type="match status" value="1"/>
</dbReference>
<dbReference type="PROSITE" id="PS50109">
    <property type="entry name" value="HIS_KIN"/>
    <property type="match status" value="1"/>
</dbReference>
<dbReference type="Pfam" id="PF02518">
    <property type="entry name" value="HATPase_c"/>
    <property type="match status" value="1"/>
</dbReference>
<dbReference type="InterPro" id="IPR004358">
    <property type="entry name" value="Sig_transdc_His_kin-like_C"/>
</dbReference>
<evidence type="ECO:0000256" key="9">
    <source>
        <dbReference type="ARBA" id="ARBA00023015"/>
    </source>
</evidence>
<comment type="catalytic activity">
    <reaction evidence="1">
        <text>ATP + protein L-histidine = ADP + protein N-phospho-L-histidine.</text>
        <dbReference type="EC" id="2.7.13.3"/>
    </reaction>
</comment>
<dbReference type="InterPro" id="IPR018060">
    <property type="entry name" value="HTH_AraC"/>
</dbReference>
<dbReference type="Pfam" id="PF00072">
    <property type="entry name" value="Response_reg"/>
    <property type="match status" value="1"/>
</dbReference>
<dbReference type="PANTHER" id="PTHR43547">
    <property type="entry name" value="TWO-COMPONENT HISTIDINE KINASE"/>
    <property type="match status" value="1"/>
</dbReference>
<feature type="transmembrane region" description="Helical" evidence="12">
    <location>
        <begin position="775"/>
        <end position="793"/>
    </location>
</feature>
<sequence>MTVRSLLLGIICIFAVQLQAQNVTFGNLTTEDGLSQFSVNSLYIDENGMLWIGTREGLNRYNGTDIQTYKLEKDNPYSLFSNTVTRITGDQNGHIYLLCNDGVAQLDLRTLQFKTLLVDHIQSIYYHGGLYIAKKNEIYLYNEKTGNFDLCYQLPGKNPEIYCLHSDGRYLWIGTTSEGVYRLKLDNQELTHPIETGNITSIYEDSEKELWIGSWEDGLYRVKTDGTIVNFRHDANNPHSISSNFARACCEDNLGNIWIGTFNGLNRYDKSNGLFQNHTTNDAKGDGLTHSSIWCIVKDRQGTLWLGTYFGGVNYFNPEYNIYTAYHYSSVEKKGLSNPVVGRIVEDKDGNLWIATEGGGLNFLDRRKNKFRWYRTDKNNPNSIAHDNVKALYYDKEHQEIWIGTHMGGLDRLNLKNFHFTHHRMEEGNPNSLPSNIIRDLEPYGKDSLIVATQNGVCMIDKASGKCRRLFQDTKEGRSIKMVADIEFDKNGDLWIAATGEGVFRYSFQTHRLKSYRHQHDVANTLSNNNVYSILCDKQGRLWFSTSGSGLDLYHPQSDSFENFDQAHNGLVSDCIYEAQESPVSGNLLLITNQGFSIFNRHTHQAKNYNRSNGFPFSTINENALCVTSDGEIFLGSTQGMISFHEMELNLPPKPYNIVLSKLYVNGKEIETGDESGILPQSLCYTPEITLKADQSMFTIEFATSNYVPANKDRIIYQLKGFSDKWTDALNSAITYTNLNAGTYTLVIKPQTQPAEICPPVQLTIHILPPFYKTIWAYLFYILAIGSLSWYLIRTYKMRIKLRESLKYEKKHAQDIELLNQSKLRFFTNISHEFRTPLTIIISQIETLLQVQNFTPALYNKVLSMYKNSIQLRELINELLDFRKQEQGHMKIKVSRHNLIDFLYENYLLFLEYAHTRQVNLIFQKGTDSLEVWYDQKQMQKVVNNLLSNALKHTRPADTITLSVDNENGNAVIRVSDTGEGMDAKELDKIFERFYQVDSISSDDTRQSTGTGIGLALTKGIVELHHGTIRVESTLGKGTCFIVTLPLGNSQFKEEEIDRRDHVIQQIDIDKPEMDILLKSEMDADQPSKPQSGSNKMLVVEDNESIRQMLAEIFAPFYQVTTAADGEEAWEQIGKEQPNIVVSDVVMPRMSGTELCKRIKSDFNTCHIPVVLLTARTAIEQNIEGLRIGADDYITKPFNTSLLISRCNNLVNSRILLQEKFSKQPQTTVQQLATNPIDKDILDRAMAVIEKHLDDADFNVNTFAREMAMARTNLFTKLKGITGQTPNEFILTIRLKKGAYLLRNNPELNITEISDRIGFSSPRYFAKCFKDVYHISPLAYRKETDAGNDTEGESEKEDET</sequence>
<dbReference type="CDD" id="cd00082">
    <property type="entry name" value="HisKA"/>
    <property type="match status" value="1"/>
</dbReference>
<dbReference type="Gene3D" id="3.30.565.10">
    <property type="entry name" value="Histidine kinase-like ATPase, C-terminal domain"/>
    <property type="match status" value="1"/>
</dbReference>
<dbReference type="Gene3D" id="2.130.10.10">
    <property type="entry name" value="YVTN repeat-like/Quinoprotein amine dehydrogenase"/>
    <property type="match status" value="2"/>
</dbReference>
<dbReference type="InterPro" id="IPR003594">
    <property type="entry name" value="HATPase_dom"/>
</dbReference>
<evidence type="ECO:0000256" key="7">
    <source>
        <dbReference type="ARBA" id="ARBA00022840"/>
    </source>
</evidence>
<dbReference type="InterPro" id="IPR036097">
    <property type="entry name" value="HisK_dim/P_sf"/>
</dbReference>
<dbReference type="Gene3D" id="2.60.40.10">
    <property type="entry name" value="Immunoglobulins"/>
    <property type="match status" value="1"/>
</dbReference>
<keyword evidence="8" id="KW-0902">Two-component regulatory system</keyword>
<name>A0A921LCQ2_9BACT</name>
<reference evidence="17" key="2">
    <citation type="submission" date="2021-09" db="EMBL/GenBank/DDBJ databases">
        <authorList>
            <person name="Gilroy R."/>
        </authorList>
    </citation>
    <scope>NUCLEOTIDE SEQUENCE</scope>
    <source>
        <strain evidence="17">CHK55-1828</strain>
    </source>
</reference>
<keyword evidence="6" id="KW-0418">Kinase</keyword>
<comment type="caution">
    <text evidence="17">The sequence shown here is derived from an EMBL/GenBank/DDBJ whole genome shotgun (WGS) entry which is preliminary data.</text>
</comment>
<dbReference type="InterPro" id="IPR001789">
    <property type="entry name" value="Sig_transdc_resp-reg_receiver"/>
</dbReference>
<keyword evidence="12" id="KW-1133">Transmembrane helix</keyword>
<keyword evidence="10" id="KW-0804">Transcription</keyword>
<dbReference type="Pfam" id="PF07494">
    <property type="entry name" value="Reg_prop"/>
    <property type="match status" value="6"/>
</dbReference>
<dbReference type="SMART" id="SM00342">
    <property type="entry name" value="HTH_ARAC"/>
    <property type="match status" value="1"/>
</dbReference>
<evidence type="ECO:0000256" key="8">
    <source>
        <dbReference type="ARBA" id="ARBA00023012"/>
    </source>
</evidence>
<evidence type="ECO:0000256" key="4">
    <source>
        <dbReference type="ARBA" id="ARBA00022679"/>
    </source>
</evidence>
<evidence type="ECO:0000256" key="5">
    <source>
        <dbReference type="ARBA" id="ARBA00022741"/>
    </source>
</evidence>
<organism evidence="17 18">
    <name type="scientific">Mediterranea massiliensis</name>
    <dbReference type="NCBI Taxonomy" id="1841865"/>
    <lineage>
        <taxon>Bacteria</taxon>
        <taxon>Pseudomonadati</taxon>
        <taxon>Bacteroidota</taxon>
        <taxon>Bacteroidia</taxon>
        <taxon>Bacteroidales</taxon>
        <taxon>Bacteroidaceae</taxon>
        <taxon>Mediterranea</taxon>
    </lineage>
</organism>
<keyword evidence="12" id="KW-0812">Transmembrane</keyword>
<dbReference type="InterPro" id="IPR011047">
    <property type="entry name" value="Quinoprotein_ADH-like_sf"/>
</dbReference>
<dbReference type="GO" id="GO:0000155">
    <property type="term" value="F:phosphorelay sensor kinase activity"/>
    <property type="evidence" value="ECO:0007669"/>
    <property type="project" value="InterPro"/>
</dbReference>
<keyword evidence="7" id="KW-0067">ATP-binding</keyword>
<keyword evidence="13" id="KW-0732">Signal</keyword>
<evidence type="ECO:0000256" key="12">
    <source>
        <dbReference type="SAM" id="Phobius"/>
    </source>
</evidence>
<dbReference type="InterPro" id="IPR009057">
    <property type="entry name" value="Homeodomain-like_sf"/>
</dbReference>
<dbReference type="InterPro" id="IPR003661">
    <property type="entry name" value="HisK_dim/P_dom"/>
</dbReference>
<evidence type="ECO:0000259" key="14">
    <source>
        <dbReference type="PROSITE" id="PS01124"/>
    </source>
</evidence>
<proteinExistence type="predicted"/>
<feature type="domain" description="Histidine kinase" evidence="15">
    <location>
        <begin position="829"/>
        <end position="1049"/>
    </location>
</feature>
<dbReference type="FunFam" id="3.40.50.2300:FF:000138">
    <property type="entry name" value="Two-component system sensor histidine kinase/response regulator"/>
    <property type="match status" value="1"/>
</dbReference>
<evidence type="ECO:0000313" key="18">
    <source>
        <dbReference type="Proteomes" id="UP000717835"/>
    </source>
</evidence>
<dbReference type="Pfam" id="PF00512">
    <property type="entry name" value="HisKA"/>
    <property type="match status" value="1"/>
</dbReference>
<dbReference type="SUPFAM" id="SSF46689">
    <property type="entry name" value="Homeodomain-like"/>
    <property type="match status" value="1"/>
</dbReference>
<dbReference type="SUPFAM" id="SSF55874">
    <property type="entry name" value="ATPase domain of HSP90 chaperone/DNA topoisomerase II/histidine kinase"/>
    <property type="match status" value="1"/>
</dbReference>
<dbReference type="GO" id="GO:0043565">
    <property type="term" value="F:sequence-specific DNA binding"/>
    <property type="evidence" value="ECO:0007669"/>
    <property type="project" value="InterPro"/>
</dbReference>
<keyword evidence="9" id="KW-0805">Transcription regulation</keyword>
<dbReference type="EMBL" id="DYVX01000097">
    <property type="protein sequence ID" value="HJF93085.1"/>
    <property type="molecule type" value="Genomic_DNA"/>
</dbReference>
<evidence type="ECO:0000256" key="3">
    <source>
        <dbReference type="ARBA" id="ARBA00022553"/>
    </source>
</evidence>
<dbReference type="InterPro" id="IPR011006">
    <property type="entry name" value="CheY-like_superfamily"/>
</dbReference>